<feature type="domain" description="GST C-terminal" evidence="2">
    <location>
        <begin position="83"/>
        <end position="213"/>
    </location>
</feature>
<dbReference type="Gene3D" id="3.40.30.10">
    <property type="entry name" value="Glutaredoxin"/>
    <property type="match status" value="1"/>
</dbReference>
<dbReference type="SFLD" id="SFLDS00019">
    <property type="entry name" value="Glutathione_Transferase_(cytos"/>
    <property type="match status" value="1"/>
</dbReference>
<dbReference type="InterPro" id="IPR004045">
    <property type="entry name" value="Glutathione_S-Trfase_N"/>
</dbReference>
<dbReference type="InterPro" id="IPR040079">
    <property type="entry name" value="Glutathione_S-Trfase"/>
</dbReference>
<dbReference type="GO" id="GO:0004364">
    <property type="term" value="F:glutathione transferase activity"/>
    <property type="evidence" value="ECO:0007669"/>
    <property type="project" value="UniProtKB-EC"/>
</dbReference>
<dbReference type="SUPFAM" id="SSF47616">
    <property type="entry name" value="GST C-terminal domain-like"/>
    <property type="match status" value="1"/>
</dbReference>
<accession>A0ABX2G628</accession>
<dbReference type="InterPro" id="IPR050983">
    <property type="entry name" value="GST_Omega/HSP26"/>
</dbReference>
<dbReference type="InterPro" id="IPR036282">
    <property type="entry name" value="Glutathione-S-Trfase_C_sf"/>
</dbReference>
<feature type="domain" description="GST N-terminal" evidence="1">
    <location>
        <begin position="1"/>
        <end position="78"/>
    </location>
</feature>
<dbReference type="EC" id="2.5.1.18" evidence="3"/>
<dbReference type="Gene3D" id="1.20.1050.10">
    <property type="match status" value="1"/>
</dbReference>
<comment type="caution">
    <text evidence="3">The sequence shown here is derived from an EMBL/GenBank/DDBJ whole genome shotgun (WGS) entry which is preliminary data.</text>
</comment>
<evidence type="ECO:0000259" key="1">
    <source>
        <dbReference type="PROSITE" id="PS50404"/>
    </source>
</evidence>
<keyword evidence="4" id="KW-1185">Reference proteome</keyword>
<organism evidence="3 4">
    <name type="scientific">Sphaerotilus uruguayifluvii</name>
    <dbReference type="NCBI Taxonomy" id="2735897"/>
    <lineage>
        <taxon>Bacteria</taxon>
        <taxon>Pseudomonadati</taxon>
        <taxon>Pseudomonadota</taxon>
        <taxon>Betaproteobacteria</taxon>
        <taxon>Burkholderiales</taxon>
        <taxon>Sphaerotilaceae</taxon>
        <taxon>Sphaerotilus</taxon>
    </lineage>
</organism>
<dbReference type="EMBL" id="JABSNM010000019">
    <property type="protein sequence ID" value="NRT57776.1"/>
    <property type="molecule type" value="Genomic_DNA"/>
</dbReference>
<dbReference type="PANTHER" id="PTHR43968:SF6">
    <property type="entry name" value="GLUTATHIONE S-TRANSFERASE OMEGA"/>
    <property type="match status" value="1"/>
</dbReference>
<gene>
    <name evidence="3" type="ORF">HNQ01_003537</name>
</gene>
<keyword evidence="3" id="KW-0808">Transferase</keyword>
<dbReference type="PROSITE" id="PS50405">
    <property type="entry name" value="GST_CTER"/>
    <property type="match status" value="1"/>
</dbReference>
<evidence type="ECO:0000313" key="4">
    <source>
        <dbReference type="Proteomes" id="UP001516061"/>
    </source>
</evidence>
<dbReference type="Pfam" id="PF13409">
    <property type="entry name" value="GST_N_2"/>
    <property type="match status" value="1"/>
</dbReference>
<dbReference type="SUPFAM" id="SSF52833">
    <property type="entry name" value="Thioredoxin-like"/>
    <property type="match status" value="1"/>
</dbReference>
<evidence type="ECO:0000313" key="3">
    <source>
        <dbReference type="EMBL" id="NRT57776.1"/>
    </source>
</evidence>
<dbReference type="RefSeq" id="WP_173806760.1">
    <property type="nucleotide sequence ID" value="NZ_JABSNM010000019.1"/>
</dbReference>
<sequence length="213" mass="23340">MKLIGSLTSPYVRKVRIVLAEKKLDYKLVIEDPWSDPAGLTSANPLSQVPCLVLEGGDALYDSRVIVEYVDTLSPVGRLIPEKGRERAEVRTWEALADGLLDAALLARLEATWPGRDDSQRCPAWIDRQLGKIHAGLCTMSEGLGERSWYSGLHPTLADIAVGCALGYLDFRFPTIAWRDDHPNLAKLMLRLSQRPSFAATQPPAPAAPANPA</sequence>
<dbReference type="PROSITE" id="PS50404">
    <property type="entry name" value="GST_NTER"/>
    <property type="match status" value="1"/>
</dbReference>
<dbReference type="InterPro" id="IPR010987">
    <property type="entry name" value="Glutathione-S-Trfase_C-like"/>
</dbReference>
<dbReference type="SFLD" id="SFLDG00358">
    <property type="entry name" value="Main_(cytGST)"/>
    <property type="match status" value="1"/>
</dbReference>
<dbReference type="CDD" id="cd03205">
    <property type="entry name" value="GST_C_6"/>
    <property type="match status" value="1"/>
</dbReference>
<evidence type="ECO:0000259" key="2">
    <source>
        <dbReference type="PROSITE" id="PS50405"/>
    </source>
</evidence>
<dbReference type="InterPro" id="IPR036249">
    <property type="entry name" value="Thioredoxin-like_sf"/>
</dbReference>
<dbReference type="Pfam" id="PF13410">
    <property type="entry name" value="GST_C_2"/>
    <property type="match status" value="1"/>
</dbReference>
<dbReference type="PANTHER" id="PTHR43968">
    <property type="match status" value="1"/>
</dbReference>
<protein>
    <submittedName>
        <fullName evidence="3">Glutathione S-transferase</fullName>
        <ecNumber evidence="3">2.5.1.18</ecNumber>
    </submittedName>
</protein>
<proteinExistence type="predicted"/>
<reference evidence="3 4" key="1">
    <citation type="submission" date="2020-05" db="EMBL/GenBank/DDBJ databases">
        <title>Genomic Encyclopedia of Type Strains, Phase IV (KMG-V): Genome sequencing to study the core and pangenomes of soil and plant-associated prokaryotes.</title>
        <authorList>
            <person name="Whitman W."/>
        </authorList>
    </citation>
    <scope>NUCLEOTIDE SEQUENCE [LARGE SCALE GENOMIC DNA]</scope>
    <source>
        <strain evidence="3 4">C29</strain>
    </source>
</reference>
<dbReference type="CDD" id="cd03049">
    <property type="entry name" value="GST_N_3"/>
    <property type="match status" value="1"/>
</dbReference>
<dbReference type="Proteomes" id="UP001516061">
    <property type="component" value="Unassembled WGS sequence"/>
</dbReference>
<name>A0ABX2G628_9BURK</name>